<comment type="cofactor">
    <cofactor evidence="1">
        <name>Zn(2+)</name>
        <dbReference type="ChEBI" id="CHEBI:29105"/>
    </cofactor>
</comment>
<dbReference type="SUPFAM" id="SSF52374">
    <property type="entry name" value="Nucleotidylyl transferase"/>
    <property type="match status" value="1"/>
</dbReference>
<dbReference type="CTD" id="36373579"/>
<evidence type="ECO:0000259" key="13">
    <source>
        <dbReference type="Pfam" id="PF01406"/>
    </source>
</evidence>
<keyword evidence="8" id="KW-0648">Protein biosynthesis</keyword>
<sequence length="780" mass="90705">MYRINFFRSFKSFLSLHHYYIVADNKPIFQRYTFYRHLSTQDMVNENSIKRNQAPWKVPENTSKDENQLKLFNSLTRKPEIFVPNDGNIVKYYICGPTVYDHAHMGHARAYLSFDIVRRVLMKLGYNVLAVMNITDIDDKIIKRARQRYLFDKYVSEKRSFEEFMNDVGKSLELLDEKIKGEVDEDKLNLYKTTYNSIKKFVDENKTEDKREDITNICQGILSDFVDVKFGSTVTDQAIFEKLSREFENEFMEDMKMLNVLEPNVLTRVSEYVPEIIAYIEKIIDNGYAYVSKSGSVYFNTKVFNDKEHHHYAKLVPEAYDITVDDDTFKANMKESEGELSISADNLQEKLNPTDFALWKTSKPGEPFWDSPWGQGRPGWHIECSVMSNAIFGDSLDIHAGGLDLKFPHHDNEIAQCEAYHDKPNWVNYFLHCGTLKIAGCKMSKSLKNFITIRDALKKYTGVQLRILFLMHNWNDVLDYSDSSMERALQFEKFIGEFLLSVKDKMRKNYIGKESGTAFKKLDEKSLKLLNKFIETKSNVSKALCDNINTHLVVETIRQLVNTCNTYMNDYEKDGKIPNCVILKDISTFIVETFDVFGVSLNGKSFFTSTSSGDSNMTSNVDKEELIMPYLEVLSEFREGVRKHARTSKNVDILKLCDDIRDTVLPELGVRLEDKSNETVVKLVDKETLRRELEQKRVMEENKRLEKERKEKERLEKESAKKINPIDMFKVGTYAGKYSQYDDKGIPTHSIDGEEVSKGQRKKLEKLWDNQKKKFDQVVG</sequence>
<dbReference type="GO" id="GO:0006423">
    <property type="term" value="P:cysteinyl-tRNA aminoacylation"/>
    <property type="evidence" value="ECO:0007669"/>
    <property type="project" value="InterPro"/>
</dbReference>
<evidence type="ECO:0000256" key="10">
    <source>
        <dbReference type="ARBA" id="ARBA00031499"/>
    </source>
</evidence>
<reference evidence="14" key="2">
    <citation type="submission" date="2014-09" db="EMBL/GenBank/DDBJ databases">
        <authorList>
            <person name="Aslett A.Martin."/>
        </authorList>
    </citation>
    <scope>NUCLEOTIDE SEQUENCE</scope>
    <source>
        <strain evidence="14">ED321 Heterogonic</strain>
    </source>
</reference>
<dbReference type="Gene3D" id="3.40.50.620">
    <property type="entry name" value="HUPs"/>
    <property type="match status" value="1"/>
</dbReference>
<keyword evidence="3 14" id="KW-0436">Ligase</keyword>
<keyword evidence="15" id="KW-1185">Reference proteome</keyword>
<evidence type="ECO:0000313" key="15">
    <source>
        <dbReference type="Proteomes" id="UP000035682"/>
    </source>
</evidence>
<dbReference type="GO" id="GO:0004817">
    <property type="term" value="F:cysteine-tRNA ligase activity"/>
    <property type="evidence" value="ECO:0007669"/>
    <property type="project" value="UniProtKB-EC"/>
</dbReference>
<evidence type="ECO:0000313" key="17">
    <source>
        <dbReference type="WormBase" id="SRAE_0000033800"/>
    </source>
</evidence>
<keyword evidence="9" id="KW-0030">Aminoacyl-tRNA synthetase</keyword>
<dbReference type="SUPFAM" id="SSF47323">
    <property type="entry name" value="Anticodon-binding domain of a subclass of class I aminoacyl-tRNA synthetases"/>
    <property type="match status" value="1"/>
</dbReference>
<evidence type="ECO:0000256" key="7">
    <source>
        <dbReference type="ARBA" id="ARBA00022840"/>
    </source>
</evidence>
<evidence type="ECO:0000256" key="9">
    <source>
        <dbReference type="ARBA" id="ARBA00023146"/>
    </source>
</evidence>
<dbReference type="AlphaFoldDB" id="A0A090KV00"/>
<dbReference type="InterPro" id="IPR014729">
    <property type="entry name" value="Rossmann-like_a/b/a_fold"/>
</dbReference>
<evidence type="ECO:0000256" key="8">
    <source>
        <dbReference type="ARBA" id="ARBA00022917"/>
    </source>
</evidence>
<dbReference type="OMA" id="FHNDMKS"/>
<dbReference type="EC" id="6.1.1.16" evidence="2"/>
<dbReference type="PRINTS" id="PR00983">
    <property type="entry name" value="TRNASYNTHCYS"/>
</dbReference>
<evidence type="ECO:0000256" key="12">
    <source>
        <dbReference type="SAM" id="Coils"/>
    </source>
</evidence>
<name>A0A090KV00_STRRB</name>
<gene>
    <name evidence="14 16 17" type="ORF">SRAE_0000033800</name>
</gene>
<dbReference type="OrthoDB" id="438179at2759"/>
<evidence type="ECO:0000256" key="3">
    <source>
        <dbReference type="ARBA" id="ARBA00022598"/>
    </source>
</evidence>
<dbReference type="CDD" id="cd00672">
    <property type="entry name" value="CysRS_core"/>
    <property type="match status" value="1"/>
</dbReference>
<dbReference type="GO" id="GO:0005524">
    <property type="term" value="F:ATP binding"/>
    <property type="evidence" value="ECO:0007669"/>
    <property type="project" value="UniProtKB-KW"/>
</dbReference>
<dbReference type="GeneID" id="36373579"/>
<evidence type="ECO:0000256" key="6">
    <source>
        <dbReference type="ARBA" id="ARBA00022833"/>
    </source>
</evidence>
<dbReference type="RefSeq" id="XP_024500420.1">
    <property type="nucleotide sequence ID" value="XM_024646215.1"/>
</dbReference>
<evidence type="ECO:0000313" key="16">
    <source>
        <dbReference type="WBParaSite" id="SRAE_0000033800.1"/>
    </source>
</evidence>
<feature type="coiled-coil region" evidence="12">
    <location>
        <begin position="683"/>
        <end position="722"/>
    </location>
</feature>
<dbReference type="InterPro" id="IPR015803">
    <property type="entry name" value="Cys-tRNA-ligase"/>
</dbReference>
<dbReference type="WormBase" id="SRAE_0000033800">
    <property type="protein sequence ID" value="SRP11399"/>
    <property type="gene ID" value="WBGene00256081"/>
</dbReference>
<keyword evidence="12" id="KW-0175">Coiled coil</keyword>
<organism evidence="14">
    <name type="scientific">Strongyloides ratti</name>
    <name type="common">Parasitic roundworm</name>
    <dbReference type="NCBI Taxonomy" id="34506"/>
    <lineage>
        <taxon>Eukaryota</taxon>
        <taxon>Metazoa</taxon>
        <taxon>Ecdysozoa</taxon>
        <taxon>Nematoda</taxon>
        <taxon>Chromadorea</taxon>
        <taxon>Rhabditida</taxon>
        <taxon>Tylenchina</taxon>
        <taxon>Panagrolaimomorpha</taxon>
        <taxon>Strongyloidoidea</taxon>
        <taxon>Strongyloididae</taxon>
        <taxon>Strongyloides</taxon>
    </lineage>
</organism>
<dbReference type="HAMAP" id="MF_00041">
    <property type="entry name" value="Cys_tRNA_synth"/>
    <property type="match status" value="1"/>
</dbReference>
<dbReference type="GO" id="GO:0005737">
    <property type="term" value="C:cytoplasm"/>
    <property type="evidence" value="ECO:0007669"/>
    <property type="project" value="TreeGrafter"/>
</dbReference>
<evidence type="ECO:0000256" key="4">
    <source>
        <dbReference type="ARBA" id="ARBA00022723"/>
    </source>
</evidence>
<evidence type="ECO:0000256" key="11">
    <source>
        <dbReference type="ARBA" id="ARBA00039362"/>
    </source>
</evidence>
<dbReference type="PANTHER" id="PTHR10890">
    <property type="entry name" value="CYSTEINYL-TRNA SYNTHETASE"/>
    <property type="match status" value="1"/>
</dbReference>
<evidence type="ECO:0000256" key="5">
    <source>
        <dbReference type="ARBA" id="ARBA00022741"/>
    </source>
</evidence>
<reference evidence="15" key="1">
    <citation type="submission" date="2014-09" db="EMBL/GenBank/DDBJ databases">
        <authorList>
            <person name="Martin A.A."/>
        </authorList>
    </citation>
    <scope>NUCLEOTIDE SEQUENCE</scope>
    <source>
        <strain evidence="15">ED321</strain>
    </source>
</reference>
<proteinExistence type="inferred from homology"/>
<dbReference type="InterPro" id="IPR024909">
    <property type="entry name" value="Cys-tRNA/MSH_ligase"/>
</dbReference>
<evidence type="ECO:0000256" key="1">
    <source>
        <dbReference type="ARBA" id="ARBA00001947"/>
    </source>
</evidence>
<accession>A0A090KV00</accession>
<feature type="domain" description="tRNA synthetases class I catalytic" evidence="13">
    <location>
        <begin position="83"/>
        <end position="488"/>
    </location>
</feature>
<keyword evidence="7" id="KW-0067">ATP-binding</keyword>
<dbReference type="NCBIfam" id="TIGR00435">
    <property type="entry name" value="cysS"/>
    <property type="match status" value="1"/>
</dbReference>
<evidence type="ECO:0000256" key="2">
    <source>
        <dbReference type="ARBA" id="ARBA00012832"/>
    </source>
</evidence>
<dbReference type="GO" id="GO:0046872">
    <property type="term" value="F:metal ion binding"/>
    <property type="evidence" value="ECO:0007669"/>
    <property type="project" value="UniProtKB-KW"/>
</dbReference>
<dbReference type="WBParaSite" id="SRAE_0000033800.1">
    <property type="protein sequence ID" value="SRAE_0000033800.1"/>
    <property type="gene ID" value="WBGene00256081"/>
</dbReference>
<dbReference type="PANTHER" id="PTHR10890:SF3">
    <property type="entry name" value="CYSTEINE--TRNA LIGASE, CYTOPLASMIC"/>
    <property type="match status" value="1"/>
</dbReference>
<dbReference type="InterPro" id="IPR009080">
    <property type="entry name" value="tRNAsynth_Ia_anticodon-bd"/>
</dbReference>
<keyword evidence="6" id="KW-0862">Zinc</keyword>
<keyword evidence="5" id="KW-0547">Nucleotide-binding</keyword>
<evidence type="ECO:0000313" key="14">
    <source>
        <dbReference type="EMBL" id="CEF61211.1"/>
    </source>
</evidence>
<dbReference type="InterPro" id="IPR032678">
    <property type="entry name" value="tRNA-synt_1_cat_dom"/>
</dbReference>
<keyword evidence="4" id="KW-0479">Metal-binding</keyword>
<dbReference type="Proteomes" id="UP000035682">
    <property type="component" value="Unplaced"/>
</dbReference>
<dbReference type="EMBL" id="LN609406">
    <property type="protein sequence ID" value="CEF61211.1"/>
    <property type="molecule type" value="Genomic_DNA"/>
</dbReference>
<dbReference type="Pfam" id="PF01406">
    <property type="entry name" value="tRNA-synt_1e"/>
    <property type="match status" value="1"/>
</dbReference>
<reference evidence="16" key="3">
    <citation type="submission" date="2020-12" db="UniProtKB">
        <authorList>
            <consortium name="WormBaseParasite"/>
        </authorList>
    </citation>
    <scope>IDENTIFICATION</scope>
</reference>
<protein>
    <recommendedName>
        <fullName evidence="11">Cysteine--tRNA ligase, cytoplasmic</fullName>
        <ecNumber evidence="2">6.1.1.16</ecNumber>
    </recommendedName>
    <alternativeName>
        <fullName evidence="10">Cysteinyl-tRNA synthetase</fullName>
    </alternativeName>
</protein>
<dbReference type="Gene3D" id="1.20.120.1910">
    <property type="entry name" value="Cysteine-tRNA ligase, C-terminal anti-codon recognition domain"/>
    <property type="match status" value="1"/>
</dbReference>